<feature type="compositionally biased region" description="Acidic residues" evidence="1">
    <location>
        <begin position="67"/>
        <end position="78"/>
    </location>
</feature>
<dbReference type="AlphaFoldDB" id="A0A835WVH7"/>
<evidence type="ECO:0000256" key="1">
    <source>
        <dbReference type="SAM" id="MobiDB-lite"/>
    </source>
</evidence>
<feature type="compositionally biased region" description="Low complexity" evidence="1">
    <location>
        <begin position="79"/>
        <end position="118"/>
    </location>
</feature>
<feature type="compositionally biased region" description="Basic and acidic residues" evidence="1">
    <location>
        <begin position="57"/>
        <end position="66"/>
    </location>
</feature>
<reference evidence="2" key="1">
    <citation type="journal article" date="2020" name="bioRxiv">
        <title>Comparative genomics of Chlamydomonas.</title>
        <authorList>
            <person name="Craig R.J."/>
            <person name="Hasan A.R."/>
            <person name="Ness R.W."/>
            <person name="Keightley P.D."/>
        </authorList>
    </citation>
    <scope>NUCLEOTIDE SEQUENCE</scope>
    <source>
        <strain evidence="2">CCAP 11/173</strain>
    </source>
</reference>
<protein>
    <recommendedName>
        <fullName evidence="4">BACK domain-containing protein</fullName>
    </recommendedName>
</protein>
<evidence type="ECO:0000313" key="2">
    <source>
        <dbReference type="EMBL" id="KAG2454495.1"/>
    </source>
</evidence>
<feature type="compositionally biased region" description="Pro residues" evidence="1">
    <location>
        <begin position="119"/>
        <end position="137"/>
    </location>
</feature>
<accession>A0A835WVH7</accession>
<proteinExistence type="predicted"/>
<dbReference type="Proteomes" id="UP000613740">
    <property type="component" value="Unassembled WGS sequence"/>
</dbReference>
<evidence type="ECO:0008006" key="4">
    <source>
        <dbReference type="Google" id="ProtNLM"/>
    </source>
</evidence>
<comment type="caution">
    <text evidence="2">The sequence shown here is derived from an EMBL/GenBank/DDBJ whole genome shotgun (WGS) entry which is preliminary data.</text>
</comment>
<organism evidence="2 3">
    <name type="scientific">Chlamydomonas schloesseri</name>
    <dbReference type="NCBI Taxonomy" id="2026947"/>
    <lineage>
        <taxon>Eukaryota</taxon>
        <taxon>Viridiplantae</taxon>
        <taxon>Chlorophyta</taxon>
        <taxon>core chlorophytes</taxon>
        <taxon>Chlorophyceae</taxon>
        <taxon>CS clade</taxon>
        <taxon>Chlamydomonadales</taxon>
        <taxon>Chlamydomonadaceae</taxon>
        <taxon>Chlamydomonas</taxon>
    </lineage>
</organism>
<feature type="region of interest" description="Disordered" evidence="1">
    <location>
        <begin position="24"/>
        <end position="137"/>
    </location>
</feature>
<sequence length="488" mass="50428">MAASSSPTARYDASRLQSGSELFRAQAERWSQREETVAGPAAAVAPGASDTALGKRKREDCERGAADDAESDGSDSDAEAAVPTAAGTAVGSRATAAGTAQQQGAAHRAAAAGAVAAASPPPQPTARGPAPPPPPPREVLRVVLDSAANLPFALNAIRYLYSGNLQHVQPAAPPSAERGCGCGGSGGSGSLAVTLLHTRRLALYLQMPDCVAACEQALVERVARPHGSQAAGAAAAGKPSAAGGAAPLSALDRTALAVVCDVYAARALLVPPLEAEPPATAGDGAGDIEGADPGAAALTYRLHTACLEQLAAWAKNNDAAIVKENQQHHSKWQELREQQMQEMLPHWGAASADATPQARPELPAFGELLAWAAVSAPHALTNPEAKKAVLQLPAAALEALLLADNFATDDESSVLLLLAEWLYKAPAQNTTSEQLRALQRLLRLGPYVRRLSVLLPAVAWALAWTVQDRGAAAGAVQRWQRWQAAAHR</sequence>
<feature type="compositionally biased region" description="Basic and acidic residues" evidence="1">
    <location>
        <begin position="26"/>
        <end position="36"/>
    </location>
</feature>
<gene>
    <name evidence="2" type="ORF">HYH02_001513</name>
</gene>
<name>A0A835WVH7_9CHLO</name>
<dbReference type="EMBL" id="JAEHOD010000002">
    <property type="protein sequence ID" value="KAG2454495.1"/>
    <property type="molecule type" value="Genomic_DNA"/>
</dbReference>
<evidence type="ECO:0000313" key="3">
    <source>
        <dbReference type="Proteomes" id="UP000613740"/>
    </source>
</evidence>
<feature type="compositionally biased region" description="Low complexity" evidence="1">
    <location>
        <begin position="37"/>
        <end position="48"/>
    </location>
</feature>
<keyword evidence="3" id="KW-1185">Reference proteome</keyword>